<evidence type="ECO:0000313" key="2">
    <source>
        <dbReference type="EMBL" id="EHK15287.1"/>
    </source>
</evidence>
<dbReference type="InParanoid" id="G9NC62"/>
<dbReference type="EMBL" id="ABDF02000092">
    <property type="protein sequence ID" value="EHK15287.1"/>
    <property type="molecule type" value="Genomic_DNA"/>
</dbReference>
<feature type="domain" description="DUF7730" evidence="1">
    <location>
        <begin position="15"/>
        <end position="110"/>
    </location>
</feature>
<dbReference type="AlphaFoldDB" id="G9NC62"/>
<name>G9NC62_HYPVG</name>
<dbReference type="HOGENOM" id="CLU_2133852_0_0_1"/>
<proteinExistence type="predicted"/>
<dbReference type="Pfam" id="PF24864">
    <property type="entry name" value="DUF7730"/>
    <property type="match status" value="1"/>
</dbReference>
<protein>
    <recommendedName>
        <fullName evidence="1">DUF7730 domain-containing protein</fullName>
    </recommendedName>
</protein>
<dbReference type="OrthoDB" id="4757095at2759"/>
<dbReference type="Proteomes" id="UP000007115">
    <property type="component" value="Unassembled WGS sequence"/>
</dbReference>
<evidence type="ECO:0000313" key="3">
    <source>
        <dbReference type="Proteomes" id="UP000007115"/>
    </source>
</evidence>
<keyword evidence="3" id="KW-1185">Reference proteome</keyword>
<dbReference type="VEuPathDB" id="FungiDB:TRIVIDRAFT_64795"/>
<dbReference type="GeneID" id="25796620"/>
<evidence type="ECO:0000259" key="1">
    <source>
        <dbReference type="Pfam" id="PF24864"/>
    </source>
</evidence>
<sequence>MKFNKGGPQAVRFELLQLLPEIRRLAYHHYFSNDNDMSRISTKYQPSTSVVVEKDEFVNGSQMTTTSRTATAAGLVSNINAIPLLSCSSQIYHEAIDVLYGDAPFYFDDMGAL</sequence>
<reference evidence="2 3" key="1">
    <citation type="journal article" date="2011" name="Genome Biol.">
        <title>Comparative genome sequence analysis underscores mycoparasitism as the ancestral life style of Trichoderma.</title>
        <authorList>
            <person name="Kubicek C.P."/>
            <person name="Herrera-Estrella A."/>
            <person name="Seidl-Seiboth V."/>
            <person name="Martinez D.A."/>
            <person name="Druzhinina I.S."/>
            <person name="Thon M."/>
            <person name="Zeilinger S."/>
            <person name="Casas-Flores S."/>
            <person name="Horwitz B.A."/>
            <person name="Mukherjee P.K."/>
            <person name="Mukherjee M."/>
            <person name="Kredics L."/>
            <person name="Alcaraz L.D."/>
            <person name="Aerts A."/>
            <person name="Antal Z."/>
            <person name="Atanasova L."/>
            <person name="Cervantes-Badillo M.G."/>
            <person name="Challacombe J."/>
            <person name="Chertkov O."/>
            <person name="McCluskey K."/>
            <person name="Coulpier F."/>
            <person name="Deshpande N."/>
            <person name="von Doehren H."/>
            <person name="Ebbole D.J."/>
            <person name="Esquivel-Naranjo E.U."/>
            <person name="Fekete E."/>
            <person name="Flipphi M."/>
            <person name="Glaser F."/>
            <person name="Gomez-Rodriguez E.Y."/>
            <person name="Gruber S."/>
            <person name="Han C."/>
            <person name="Henrissat B."/>
            <person name="Hermosa R."/>
            <person name="Hernandez-Onate M."/>
            <person name="Karaffa L."/>
            <person name="Kosti I."/>
            <person name="Le Crom S."/>
            <person name="Lindquist E."/>
            <person name="Lucas S."/>
            <person name="Luebeck M."/>
            <person name="Luebeck P.S."/>
            <person name="Margeot A."/>
            <person name="Metz B."/>
            <person name="Misra M."/>
            <person name="Nevalainen H."/>
            <person name="Omann M."/>
            <person name="Packer N."/>
            <person name="Perrone G."/>
            <person name="Uresti-Rivera E.E."/>
            <person name="Salamov A."/>
            <person name="Schmoll M."/>
            <person name="Seiboth B."/>
            <person name="Shapiro H."/>
            <person name="Sukno S."/>
            <person name="Tamayo-Ramos J.A."/>
            <person name="Tisch D."/>
            <person name="Wiest A."/>
            <person name="Wilkinson H.H."/>
            <person name="Zhang M."/>
            <person name="Coutinho P.M."/>
            <person name="Kenerley C.M."/>
            <person name="Monte E."/>
            <person name="Baker S.E."/>
            <person name="Grigoriev I.V."/>
        </authorList>
    </citation>
    <scope>NUCLEOTIDE SEQUENCE [LARGE SCALE GENOMIC DNA]</scope>
    <source>
        <strain evidence="3">Gv29-8 / FGSC 10586</strain>
    </source>
</reference>
<gene>
    <name evidence="2" type="ORF">TRIVIDRAFT_64795</name>
</gene>
<organism evidence="2 3">
    <name type="scientific">Hypocrea virens (strain Gv29-8 / FGSC 10586)</name>
    <name type="common">Gliocladium virens</name>
    <name type="synonym">Trichoderma virens</name>
    <dbReference type="NCBI Taxonomy" id="413071"/>
    <lineage>
        <taxon>Eukaryota</taxon>
        <taxon>Fungi</taxon>
        <taxon>Dikarya</taxon>
        <taxon>Ascomycota</taxon>
        <taxon>Pezizomycotina</taxon>
        <taxon>Sordariomycetes</taxon>
        <taxon>Hypocreomycetidae</taxon>
        <taxon>Hypocreales</taxon>
        <taxon>Hypocreaceae</taxon>
        <taxon>Trichoderma</taxon>
    </lineage>
</organism>
<comment type="caution">
    <text evidence="2">The sequence shown here is derived from an EMBL/GenBank/DDBJ whole genome shotgun (WGS) entry which is preliminary data.</text>
</comment>
<accession>G9NC62</accession>
<dbReference type="RefSeq" id="XP_013949490.1">
    <property type="nucleotide sequence ID" value="XM_014094015.1"/>
</dbReference>
<dbReference type="InterPro" id="IPR056632">
    <property type="entry name" value="DUF7730"/>
</dbReference>